<evidence type="ECO:0000256" key="3">
    <source>
        <dbReference type="ARBA" id="ARBA00022737"/>
    </source>
</evidence>
<dbReference type="PIR" id="T02116">
    <property type="entry name" value="T02116"/>
</dbReference>
<feature type="compositionally biased region" description="Basic residues" evidence="7">
    <location>
        <begin position="1"/>
        <end position="10"/>
    </location>
</feature>
<dbReference type="ExpressionAtlas" id="O80681">
    <property type="expression patterns" value="baseline and differential"/>
</dbReference>
<reference key="1">
    <citation type="journal article" date="1999" name="Nature">
        <title>Sequence and analysis of chromosome 2 of the plant Arabidopsis thaliana.</title>
        <authorList>
            <person name="Lin X."/>
            <person name="Kaul S."/>
            <person name="Rounsley S."/>
            <person name="Shea T.P."/>
            <person name="Benito M.I."/>
            <person name="Town C.D."/>
            <person name="Fujii C.Y."/>
            <person name="Mason T."/>
            <person name="Bowman C.L."/>
            <person name="Barnstead M."/>
            <person name="Feldblyum T.V."/>
            <person name="Buell C.R."/>
            <person name="Ketchum K.A."/>
            <person name="Lee J."/>
            <person name="Ronning C.M."/>
            <person name="Koo H.L."/>
            <person name="Moffat K.S."/>
            <person name="Cronin L.A."/>
            <person name="Shen M."/>
            <person name="Pai G."/>
            <person name="Van Aken S."/>
            <person name="Umayam L."/>
            <person name="Tallon L.J."/>
            <person name="Gill J.E."/>
            <person name="Adams M.D."/>
            <person name="Carrera A.J."/>
            <person name="Creasy T.H."/>
            <person name="Goodman H.M."/>
            <person name="Somerville C.R."/>
            <person name="Copenhaver G.P."/>
            <person name="Preuss D."/>
            <person name="Nierman W.C."/>
            <person name="White O."/>
            <person name="Eisen J.A."/>
            <person name="Salzberg S.L."/>
            <person name="Fraser C.M."/>
            <person name="Venter J.C."/>
        </authorList>
    </citation>
    <scope>NUCLEOTIDE SEQUENCE [LARGE SCALE GENOMIC DNA]</scope>
    <source>
        <strain>cv. Columbia</strain>
    </source>
</reference>
<proteinExistence type="predicted"/>
<protein>
    <submittedName>
        <fullName evidence="8">Uncharacterized protein At2g41030</fullName>
    </submittedName>
</protein>
<dbReference type="PANTHER" id="PTHR21737:SF3">
    <property type="entry name" value="POLYGLUTAMINE-BINDING PROTEIN 1"/>
    <property type="match status" value="1"/>
</dbReference>
<reference evidence="8" key="3">
    <citation type="submission" date="2002-02" db="EMBL/GenBank/DDBJ databases">
        <authorList>
            <person name="Town C.D."/>
            <person name="Kaul S."/>
        </authorList>
    </citation>
    <scope>NUCLEOTIDE SEQUENCE</scope>
</reference>
<evidence type="ECO:0000256" key="4">
    <source>
        <dbReference type="ARBA" id="ARBA00023015"/>
    </source>
</evidence>
<dbReference type="EMBL" id="AC004261">
    <property type="protein sequence ID" value="AAD12008.1"/>
    <property type="molecule type" value="Genomic_DNA"/>
</dbReference>
<reference evidence="8" key="2">
    <citation type="submission" date="2000-03" db="EMBL/GenBank/DDBJ databases">
        <authorList>
            <person name="Rounsley S.D."/>
            <person name="Kaul S."/>
            <person name="Lin X."/>
            <person name="Ketchum K.A."/>
            <person name="Crosby M.L."/>
            <person name="Brandon R.C."/>
            <person name="Sykes S.M."/>
            <person name="Mason T.M."/>
            <person name="Kerlavage A.R."/>
            <person name="Adams M.D."/>
            <person name="Somerville C.R."/>
            <person name="Venter J.C."/>
        </authorList>
    </citation>
    <scope>NUCLEOTIDE SEQUENCE</scope>
</reference>
<evidence type="ECO:0000256" key="5">
    <source>
        <dbReference type="ARBA" id="ARBA00023163"/>
    </source>
</evidence>
<feature type="region of interest" description="Disordered" evidence="7">
    <location>
        <begin position="98"/>
        <end position="132"/>
    </location>
</feature>
<feature type="region of interest" description="Disordered" evidence="7">
    <location>
        <begin position="1"/>
        <end position="31"/>
    </location>
</feature>
<comment type="subcellular location">
    <subcellularLocation>
        <location evidence="1">Nucleus</location>
    </subcellularLocation>
</comment>
<dbReference type="PANTHER" id="PTHR21737">
    <property type="entry name" value="POLYGLUTAMINE BINDING PROTEIN 1/MARVEL MEMBRANE-ASSOCIATING DOMAIN CONTAINING 3"/>
    <property type="match status" value="1"/>
</dbReference>
<accession>O80681</accession>
<name>O80681_ARATH</name>
<evidence type="ECO:0000256" key="2">
    <source>
        <dbReference type="ARBA" id="ARBA00022553"/>
    </source>
</evidence>
<dbReference type="GO" id="GO:0005634">
    <property type="term" value="C:nucleus"/>
    <property type="evidence" value="ECO:0007669"/>
    <property type="project" value="UniProtKB-SubCell"/>
</dbReference>
<keyword evidence="5" id="KW-0804">Transcription</keyword>
<keyword evidence="4" id="KW-0805">Transcription regulation</keyword>
<sequence>MKKVIGKKRAHAEDDELDPMDPSSYSDAPRGGWVVGLKGVQPRAADTTASTGIFFKFQITDLTKPDEKIEVLTKRDQIVFQGPLFQQRPYPSPGAVLRRNAEVASSQKKKPNSQFTEITKRGDGSDGLGDAD</sequence>
<organism evidence="8">
    <name type="scientific">Arabidopsis thaliana</name>
    <name type="common">Mouse-ear cress</name>
    <dbReference type="NCBI Taxonomy" id="3702"/>
    <lineage>
        <taxon>Eukaryota</taxon>
        <taxon>Viridiplantae</taxon>
        <taxon>Streptophyta</taxon>
        <taxon>Embryophyta</taxon>
        <taxon>Tracheophyta</taxon>
        <taxon>Spermatophyta</taxon>
        <taxon>Magnoliopsida</taxon>
        <taxon>eudicotyledons</taxon>
        <taxon>Gunneridae</taxon>
        <taxon>Pentapetalae</taxon>
        <taxon>rosids</taxon>
        <taxon>malvids</taxon>
        <taxon>Brassicales</taxon>
        <taxon>Brassicaceae</taxon>
        <taxon>Camelineae</taxon>
        <taxon>Arabidopsis</taxon>
    </lineage>
</organism>
<gene>
    <name evidence="8" type="ordered locus">At2g41030</name>
</gene>
<evidence type="ECO:0000256" key="6">
    <source>
        <dbReference type="ARBA" id="ARBA00023242"/>
    </source>
</evidence>
<evidence type="ECO:0000256" key="7">
    <source>
        <dbReference type="SAM" id="MobiDB-lite"/>
    </source>
</evidence>
<dbReference type="Gene3D" id="3.40.30.10">
    <property type="entry name" value="Glutaredoxin"/>
    <property type="match status" value="2"/>
</dbReference>
<evidence type="ECO:0000313" key="8">
    <source>
        <dbReference type="EMBL" id="AAD12008.1"/>
    </source>
</evidence>
<evidence type="ECO:0000256" key="1">
    <source>
        <dbReference type="ARBA" id="ARBA00004123"/>
    </source>
</evidence>
<keyword evidence="3" id="KW-0677">Repeat</keyword>
<keyword evidence="6" id="KW-0539">Nucleus</keyword>
<dbReference type="AlphaFoldDB" id="O80681"/>
<keyword evidence="2" id="KW-0597">Phosphoprotein</keyword>